<evidence type="ECO:0000256" key="3">
    <source>
        <dbReference type="ARBA" id="ARBA00022989"/>
    </source>
</evidence>
<reference evidence="6 7" key="1">
    <citation type="submission" date="2019-06" db="EMBL/GenBank/DDBJ databases">
        <title>Whole genome sequence for Rhodospirillaceae sp. R148.</title>
        <authorList>
            <person name="Wang G."/>
        </authorList>
    </citation>
    <scope>NUCLEOTIDE SEQUENCE [LARGE SCALE GENOMIC DNA]</scope>
    <source>
        <strain evidence="6 7">R148</strain>
    </source>
</reference>
<accession>A0A545TRN6</accession>
<comment type="caution">
    <text evidence="6">The sequence shown here is derived from an EMBL/GenBank/DDBJ whole genome shotgun (WGS) entry which is preliminary data.</text>
</comment>
<keyword evidence="3 5" id="KW-1133">Transmembrane helix</keyword>
<evidence type="ECO:0008006" key="8">
    <source>
        <dbReference type="Google" id="ProtNLM"/>
    </source>
</evidence>
<name>A0A545TRN6_9PROT</name>
<dbReference type="Proteomes" id="UP000315252">
    <property type="component" value="Unassembled WGS sequence"/>
</dbReference>
<sequence>MSRLAGRIKRLTMFNALSKAFGQSADPAFRRVFVLSFLISLAIFILLWVIASFTLSWLGEGVGVWVAENVSIEWIQTAADWLFSAASIGALLLVSLFLFPSVMLIGMSFLLDPIAEAVERKHYPGLPAARHQPNGEAIRGALVFTLVTLVINIVALPFYIALLFLPPLNLVLFYLINGYLLGREYFELVAVRRLDIKGATRLRKHFRLRVILAGAIIAFLLTIPILNLFTPIIATAFMLHLFEELRRRTGGSAT</sequence>
<evidence type="ECO:0000313" key="7">
    <source>
        <dbReference type="Proteomes" id="UP000315252"/>
    </source>
</evidence>
<evidence type="ECO:0000256" key="1">
    <source>
        <dbReference type="ARBA" id="ARBA00004141"/>
    </source>
</evidence>
<dbReference type="AlphaFoldDB" id="A0A545TRN6"/>
<organism evidence="6 7">
    <name type="scientific">Denitrobaculum tricleocarpae</name>
    <dbReference type="NCBI Taxonomy" id="2591009"/>
    <lineage>
        <taxon>Bacteria</taxon>
        <taxon>Pseudomonadati</taxon>
        <taxon>Pseudomonadota</taxon>
        <taxon>Alphaproteobacteria</taxon>
        <taxon>Rhodospirillales</taxon>
        <taxon>Rhodospirillaceae</taxon>
        <taxon>Denitrobaculum</taxon>
    </lineage>
</organism>
<feature type="transmembrane region" description="Helical" evidence="5">
    <location>
        <begin position="32"/>
        <end position="58"/>
    </location>
</feature>
<feature type="transmembrane region" description="Helical" evidence="5">
    <location>
        <begin position="210"/>
        <end position="239"/>
    </location>
</feature>
<keyword evidence="7" id="KW-1185">Reference proteome</keyword>
<comment type="subcellular location">
    <subcellularLocation>
        <location evidence="1">Membrane</location>
        <topology evidence="1">Multi-pass membrane protein</topology>
    </subcellularLocation>
</comment>
<feature type="transmembrane region" description="Helical" evidence="5">
    <location>
        <begin position="171"/>
        <end position="190"/>
    </location>
</feature>
<gene>
    <name evidence="6" type="ORF">FKG95_14450</name>
</gene>
<dbReference type="RefSeq" id="WP_179954099.1">
    <property type="nucleotide sequence ID" value="NZ_ML660055.1"/>
</dbReference>
<evidence type="ECO:0000313" key="6">
    <source>
        <dbReference type="EMBL" id="TQV79882.1"/>
    </source>
</evidence>
<keyword evidence="4 5" id="KW-0472">Membrane</keyword>
<dbReference type="EMBL" id="VHSH01000004">
    <property type="protein sequence ID" value="TQV79882.1"/>
    <property type="molecule type" value="Genomic_DNA"/>
</dbReference>
<feature type="transmembrane region" description="Helical" evidence="5">
    <location>
        <begin position="78"/>
        <end position="111"/>
    </location>
</feature>
<evidence type="ECO:0000256" key="5">
    <source>
        <dbReference type="SAM" id="Phobius"/>
    </source>
</evidence>
<feature type="transmembrane region" description="Helical" evidence="5">
    <location>
        <begin position="140"/>
        <end position="165"/>
    </location>
</feature>
<keyword evidence="2 5" id="KW-0812">Transmembrane</keyword>
<proteinExistence type="predicted"/>
<dbReference type="InterPro" id="IPR059112">
    <property type="entry name" value="CysZ/EI24"/>
</dbReference>
<protein>
    <recommendedName>
        <fullName evidence="8">Sulfate transporter family protein</fullName>
    </recommendedName>
</protein>
<evidence type="ECO:0000256" key="2">
    <source>
        <dbReference type="ARBA" id="ARBA00022692"/>
    </source>
</evidence>
<evidence type="ECO:0000256" key="4">
    <source>
        <dbReference type="ARBA" id="ARBA00023136"/>
    </source>
</evidence>
<dbReference type="Pfam" id="PF07264">
    <property type="entry name" value="EI24"/>
    <property type="match status" value="1"/>
</dbReference>